<dbReference type="EnsemblMetazoa" id="MESCA006780-RA">
    <property type="protein sequence ID" value="MESCA006780-PA"/>
    <property type="gene ID" value="MESCA006780"/>
</dbReference>
<evidence type="ECO:0000313" key="5">
    <source>
        <dbReference type="EnsemblMetazoa" id="MESCA006780-PA"/>
    </source>
</evidence>
<feature type="region of interest" description="Disordered" evidence="3">
    <location>
        <begin position="124"/>
        <end position="154"/>
    </location>
</feature>
<dbReference type="CDD" id="cd18315">
    <property type="entry name" value="BTB_POZ_BAB-like"/>
    <property type="match status" value="1"/>
</dbReference>
<dbReference type="GO" id="GO:0006357">
    <property type="term" value="P:regulation of transcription by RNA polymerase II"/>
    <property type="evidence" value="ECO:0007669"/>
    <property type="project" value="TreeGrafter"/>
</dbReference>
<dbReference type="STRING" id="36166.T1GSW8"/>
<dbReference type="EMBL" id="CAQQ02142877">
    <property type="status" value="NOT_ANNOTATED_CDS"/>
    <property type="molecule type" value="Genomic_DNA"/>
</dbReference>
<evidence type="ECO:0000256" key="1">
    <source>
        <dbReference type="ARBA" id="ARBA00004123"/>
    </source>
</evidence>
<dbReference type="OMA" id="ENQRIEM"/>
<reference evidence="6" key="1">
    <citation type="submission" date="2013-02" db="EMBL/GenBank/DDBJ databases">
        <authorList>
            <person name="Hughes D."/>
        </authorList>
    </citation>
    <scope>NUCLEOTIDE SEQUENCE</scope>
    <source>
        <strain>Durham</strain>
        <strain evidence="6">NC isolate 2 -- Noor lab</strain>
    </source>
</reference>
<dbReference type="Pfam" id="PF00651">
    <property type="entry name" value="BTB"/>
    <property type="match status" value="1"/>
</dbReference>
<dbReference type="EMBL" id="CAQQ02142876">
    <property type="status" value="NOT_ANNOTATED_CDS"/>
    <property type="molecule type" value="Genomic_DNA"/>
</dbReference>
<dbReference type="PANTHER" id="PTHR23110">
    <property type="entry name" value="BTB DOMAIN TRANSCRIPTION FACTOR"/>
    <property type="match status" value="1"/>
</dbReference>
<dbReference type="SMART" id="SM00225">
    <property type="entry name" value="BTB"/>
    <property type="match status" value="1"/>
</dbReference>
<accession>T1GSW8</accession>
<evidence type="ECO:0000313" key="6">
    <source>
        <dbReference type="Proteomes" id="UP000015102"/>
    </source>
</evidence>
<dbReference type="InterPro" id="IPR011333">
    <property type="entry name" value="SKP1/BTB/POZ_sf"/>
</dbReference>
<dbReference type="PROSITE" id="PS50097">
    <property type="entry name" value="BTB"/>
    <property type="match status" value="1"/>
</dbReference>
<dbReference type="PANTHER" id="PTHR23110:SF102">
    <property type="entry name" value="PIPSQUEAK, ISOFORM O"/>
    <property type="match status" value="1"/>
</dbReference>
<dbReference type="GO" id="GO:0005634">
    <property type="term" value="C:nucleus"/>
    <property type="evidence" value="ECO:0007669"/>
    <property type="project" value="UniProtKB-SubCell"/>
</dbReference>
<reference evidence="5" key="2">
    <citation type="submission" date="2015-06" db="UniProtKB">
        <authorList>
            <consortium name="EnsemblMetazoa"/>
        </authorList>
    </citation>
    <scope>IDENTIFICATION</scope>
</reference>
<feature type="region of interest" description="Disordered" evidence="3">
    <location>
        <begin position="179"/>
        <end position="207"/>
    </location>
</feature>
<dbReference type="EMBL" id="CAQQ02142878">
    <property type="status" value="NOT_ANNOTATED_CDS"/>
    <property type="molecule type" value="Genomic_DNA"/>
</dbReference>
<dbReference type="InterPro" id="IPR051095">
    <property type="entry name" value="Dros_DevTransReg"/>
</dbReference>
<feature type="compositionally biased region" description="Basic and acidic residues" evidence="3">
    <location>
        <begin position="140"/>
        <end position="154"/>
    </location>
</feature>
<dbReference type="InterPro" id="IPR000210">
    <property type="entry name" value="BTB/POZ_dom"/>
</dbReference>
<proteinExistence type="predicted"/>
<dbReference type="Gene3D" id="3.30.710.10">
    <property type="entry name" value="Potassium Channel Kv1.1, Chain A"/>
    <property type="match status" value="1"/>
</dbReference>
<comment type="subcellular location">
    <subcellularLocation>
        <location evidence="1">Nucleus</location>
    </subcellularLocation>
</comment>
<feature type="compositionally biased region" description="Low complexity" evidence="3">
    <location>
        <begin position="182"/>
        <end position="191"/>
    </location>
</feature>
<evidence type="ECO:0000256" key="3">
    <source>
        <dbReference type="SAM" id="MobiDB-lite"/>
    </source>
</evidence>
<protein>
    <recommendedName>
        <fullName evidence="4">BTB domain-containing protein</fullName>
    </recommendedName>
</protein>
<feature type="domain" description="BTB" evidence="4">
    <location>
        <begin position="31"/>
        <end position="97"/>
    </location>
</feature>
<name>T1GSW8_MEGSC</name>
<organism evidence="5 6">
    <name type="scientific">Megaselia scalaris</name>
    <name type="common">Humpbacked fly</name>
    <name type="synonym">Phora scalaris</name>
    <dbReference type="NCBI Taxonomy" id="36166"/>
    <lineage>
        <taxon>Eukaryota</taxon>
        <taxon>Metazoa</taxon>
        <taxon>Ecdysozoa</taxon>
        <taxon>Arthropoda</taxon>
        <taxon>Hexapoda</taxon>
        <taxon>Insecta</taxon>
        <taxon>Pterygota</taxon>
        <taxon>Neoptera</taxon>
        <taxon>Endopterygota</taxon>
        <taxon>Diptera</taxon>
        <taxon>Brachycera</taxon>
        <taxon>Muscomorpha</taxon>
        <taxon>Platypezoidea</taxon>
        <taxon>Phoridae</taxon>
        <taxon>Megaseliini</taxon>
        <taxon>Megaselia</taxon>
    </lineage>
</organism>
<evidence type="ECO:0000259" key="4">
    <source>
        <dbReference type="PROSITE" id="PS50097"/>
    </source>
</evidence>
<sequence length="207" mass="23461">MLPQLYCLRWKYHHNNLQTMFSQLLDRGCFCDVTLACEGQVIRAHRVVLSACSTLFDNLLSNYATEKDPIIIMKDAKFFEVKCLIEFMYKGEINIEHCKLTSLLKTAEDLKIKGLAEVSFHREDTVDEPILPPETNLLDDGNHNDTSNREDQDENQRIEMIAQRMPPALTPIPINIYGSGTAAAAPASSPSQNDTLASQKRNEEDHH</sequence>
<dbReference type="HOGENOM" id="CLU_1327713_0_0_1"/>
<dbReference type="SUPFAM" id="SSF54695">
    <property type="entry name" value="POZ domain"/>
    <property type="match status" value="1"/>
</dbReference>
<dbReference type="Proteomes" id="UP000015102">
    <property type="component" value="Unassembled WGS sequence"/>
</dbReference>
<keyword evidence="6" id="KW-1185">Reference proteome</keyword>
<keyword evidence="2" id="KW-0539">Nucleus</keyword>
<dbReference type="AlphaFoldDB" id="T1GSW8"/>
<evidence type="ECO:0000256" key="2">
    <source>
        <dbReference type="ARBA" id="ARBA00023242"/>
    </source>
</evidence>